<dbReference type="OrthoDB" id="9792579at2"/>
<dbReference type="PANTHER" id="PTHR43370">
    <property type="entry name" value="SUGAR ABC TRANSPORTER INTEGRAL MEMBRANE PROTEIN-RELATED"/>
    <property type="match status" value="1"/>
</dbReference>
<proteinExistence type="predicted"/>
<dbReference type="GO" id="GO:0005886">
    <property type="term" value="C:plasma membrane"/>
    <property type="evidence" value="ECO:0007669"/>
    <property type="project" value="UniProtKB-SubCell"/>
</dbReference>
<evidence type="ECO:0000313" key="6">
    <source>
        <dbReference type="EMBL" id="STY43169.1"/>
    </source>
</evidence>
<keyword evidence="5" id="KW-0472">Membrane</keyword>
<dbReference type="PANTHER" id="PTHR43370:SF1">
    <property type="entry name" value="GUANOSINE ABC TRANSPORTER PERMEASE PROTEIN NUPQ"/>
    <property type="match status" value="1"/>
</dbReference>
<dbReference type="Gene3D" id="1.10.3470.10">
    <property type="entry name" value="ABC transporter involved in vitamin B12 uptake, BtuC"/>
    <property type="match status" value="1"/>
</dbReference>
<protein>
    <submittedName>
        <fullName evidence="6">ABC-type uncharacterized transport system, permease component</fullName>
    </submittedName>
</protein>
<keyword evidence="4" id="KW-1133">Transmembrane helix</keyword>
<gene>
    <name evidence="6" type="ORF">NCTC10815_00456</name>
</gene>
<organism evidence="6 7">
    <name type="scientific">Listeria grayi</name>
    <name type="common">Listeria murrayi</name>
    <dbReference type="NCBI Taxonomy" id="1641"/>
    <lineage>
        <taxon>Bacteria</taxon>
        <taxon>Bacillati</taxon>
        <taxon>Bacillota</taxon>
        <taxon>Bacilli</taxon>
        <taxon>Bacillales</taxon>
        <taxon>Listeriaceae</taxon>
        <taxon>Listeria</taxon>
    </lineage>
</organism>
<keyword evidence="3" id="KW-0812">Transmembrane</keyword>
<evidence type="ECO:0000256" key="4">
    <source>
        <dbReference type="ARBA" id="ARBA00022989"/>
    </source>
</evidence>
<name>A0A378M9V8_LISGR</name>
<evidence type="ECO:0000256" key="5">
    <source>
        <dbReference type="ARBA" id="ARBA00023136"/>
    </source>
</evidence>
<dbReference type="EMBL" id="UGPG01000001">
    <property type="protein sequence ID" value="STY43169.1"/>
    <property type="molecule type" value="Genomic_DNA"/>
</dbReference>
<evidence type="ECO:0000256" key="2">
    <source>
        <dbReference type="ARBA" id="ARBA00022475"/>
    </source>
</evidence>
<keyword evidence="2" id="KW-1003">Cell membrane</keyword>
<dbReference type="InterPro" id="IPR001851">
    <property type="entry name" value="ABC_transp_permease"/>
</dbReference>
<dbReference type="RefSeq" id="WP_003755968.1">
    <property type="nucleotide sequence ID" value="NZ_CABKNG010000001.1"/>
</dbReference>
<sequence>MTLTVMLATIVSSTLLMAGPLIFTALGGVYSERGGIVNIGLEGMMVVGAFSAIVFNLTFQNVFGNLTPWIALIAAMVVGALFSLIHAVATINFRADHVISGVAINLLATGLALFLVKVFYDKGQTDQIKYYFGKPDIPGLKNIPFVGDIFFKNVPVMSYVAIAFAIISWFIIYKTRFGLRLRSVGEHPLAADTMGIKVKWMRYQGVIISGILGGLGGAVYAQSFTLDFGHATISGQGFMALAAMIFGKWNPLGAMGAAIFFGFAQCLAITGGSLPLFQNIPDVYLQIAPYVLTILALVGFIGKSEAPKADGVNYIKGK</sequence>
<evidence type="ECO:0000256" key="1">
    <source>
        <dbReference type="ARBA" id="ARBA00004651"/>
    </source>
</evidence>
<dbReference type="AlphaFoldDB" id="A0A378M9V8"/>
<evidence type="ECO:0000313" key="7">
    <source>
        <dbReference type="Proteomes" id="UP000254879"/>
    </source>
</evidence>
<comment type="subcellular location">
    <subcellularLocation>
        <location evidence="1">Cell membrane</location>
        <topology evidence="1">Multi-pass membrane protein</topology>
    </subcellularLocation>
</comment>
<accession>A0A378M9V8</accession>
<dbReference type="CDD" id="cd06580">
    <property type="entry name" value="TM_PBP1_transp_TpRbsC_like"/>
    <property type="match status" value="1"/>
</dbReference>
<dbReference type="GO" id="GO:0022857">
    <property type="term" value="F:transmembrane transporter activity"/>
    <property type="evidence" value="ECO:0007669"/>
    <property type="project" value="InterPro"/>
</dbReference>
<dbReference type="Pfam" id="PF02653">
    <property type="entry name" value="BPD_transp_2"/>
    <property type="match status" value="1"/>
</dbReference>
<reference evidence="6 7" key="1">
    <citation type="submission" date="2018-06" db="EMBL/GenBank/DDBJ databases">
        <authorList>
            <consortium name="Pathogen Informatics"/>
            <person name="Doyle S."/>
        </authorList>
    </citation>
    <scope>NUCLEOTIDE SEQUENCE [LARGE SCALE GENOMIC DNA]</scope>
    <source>
        <strain evidence="7">NCTC 10815</strain>
    </source>
</reference>
<dbReference type="Proteomes" id="UP000254879">
    <property type="component" value="Unassembled WGS sequence"/>
</dbReference>
<evidence type="ECO:0000256" key="3">
    <source>
        <dbReference type="ARBA" id="ARBA00022692"/>
    </source>
</evidence>
<dbReference type="InterPro" id="IPR037294">
    <property type="entry name" value="ABC_BtuC-like"/>
</dbReference>